<dbReference type="InterPro" id="IPR046348">
    <property type="entry name" value="SIS_dom_sf"/>
</dbReference>
<organism evidence="6 7">
    <name type="scientific">Oceanobacillus profundus</name>
    <dbReference type="NCBI Taxonomy" id="372463"/>
    <lineage>
        <taxon>Bacteria</taxon>
        <taxon>Bacillati</taxon>
        <taxon>Bacillota</taxon>
        <taxon>Bacilli</taxon>
        <taxon>Bacillales</taxon>
        <taxon>Bacillaceae</taxon>
        <taxon>Oceanobacillus</taxon>
    </lineage>
</organism>
<dbReference type="SUPFAM" id="SSF46689">
    <property type="entry name" value="Homeodomain-like"/>
    <property type="match status" value="1"/>
</dbReference>
<dbReference type="CDD" id="cd05013">
    <property type="entry name" value="SIS_RpiR"/>
    <property type="match status" value="1"/>
</dbReference>
<dbReference type="Pfam" id="PF01418">
    <property type="entry name" value="HTH_6"/>
    <property type="match status" value="1"/>
</dbReference>
<dbReference type="PROSITE" id="PS51464">
    <property type="entry name" value="SIS"/>
    <property type="match status" value="1"/>
</dbReference>
<dbReference type="InterPro" id="IPR035472">
    <property type="entry name" value="RpiR-like_SIS"/>
</dbReference>
<feature type="domain" description="SIS" evidence="5">
    <location>
        <begin position="118"/>
        <end position="260"/>
    </location>
</feature>
<protein>
    <submittedName>
        <fullName evidence="6">MurR/RpiR family transcriptional regulator</fullName>
    </submittedName>
</protein>
<name>A0A417YPR4_9BACI</name>
<accession>A0A417YPR4</accession>
<dbReference type="Gene3D" id="3.40.50.10490">
    <property type="entry name" value="Glucose-6-phosphate isomerase like protein, domain 1"/>
    <property type="match status" value="1"/>
</dbReference>
<evidence type="ECO:0000313" key="7">
    <source>
        <dbReference type="Proteomes" id="UP000285456"/>
    </source>
</evidence>
<evidence type="ECO:0000256" key="1">
    <source>
        <dbReference type="ARBA" id="ARBA00023015"/>
    </source>
</evidence>
<dbReference type="PANTHER" id="PTHR30514">
    <property type="entry name" value="GLUCOKINASE"/>
    <property type="match status" value="1"/>
</dbReference>
<keyword evidence="2" id="KW-0238">DNA-binding</keyword>
<feature type="domain" description="HTH rpiR-type" evidence="4">
    <location>
        <begin position="3"/>
        <end position="79"/>
    </location>
</feature>
<dbReference type="Gene3D" id="1.10.10.10">
    <property type="entry name" value="Winged helix-like DNA-binding domain superfamily/Winged helix DNA-binding domain"/>
    <property type="match status" value="1"/>
</dbReference>
<keyword evidence="3" id="KW-0804">Transcription</keyword>
<dbReference type="GO" id="GO:0097367">
    <property type="term" value="F:carbohydrate derivative binding"/>
    <property type="evidence" value="ECO:0007669"/>
    <property type="project" value="InterPro"/>
</dbReference>
<evidence type="ECO:0000259" key="4">
    <source>
        <dbReference type="PROSITE" id="PS51071"/>
    </source>
</evidence>
<dbReference type="GO" id="GO:1901135">
    <property type="term" value="P:carbohydrate derivative metabolic process"/>
    <property type="evidence" value="ECO:0007669"/>
    <property type="project" value="InterPro"/>
</dbReference>
<dbReference type="AlphaFoldDB" id="A0A417YPR4"/>
<dbReference type="GO" id="GO:0003700">
    <property type="term" value="F:DNA-binding transcription factor activity"/>
    <property type="evidence" value="ECO:0007669"/>
    <property type="project" value="InterPro"/>
</dbReference>
<dbReference type="InterPro" id="IPR009057">
    <property type="entry name" value="Homeodomain-like_sf"/>
</dbReference>
<comment type="caution">
    <text evidence="6">The sequence shown here is derived from an EMBL/GenBank/DDBJ whole genome shotgun (WGS) entry which is preliminary data.</text>
</comment>
<dbReference type="PROSITE" id="PS51071">
    <property type="entry name" value="HTH_RPIR"/>
    <property type="match status" value="1"/>
</dbReference>
<dbReference type="OrthoDB" id="2367514at2"/>
<evidence type="ECO:0000256" key="2">
    <source>
        <dbReference type="ARBA" id="ARBA00023125"/>
    </source>
</evidence>
<dbReference type="InterPro" id="IPR036388">
    <property type="entry name" value="WH-like_DNA-bd_sf"/>
</dbReference>
<evidence type="ECO:0000313" key="6">
    <source>
        <dbReference type="EMBL" id="RHW35543.1"/>
    </source>
</evidence>
<gene>
    <name evidence="6" type="ORF">D1B32_02650</name>
</gene>
<dbReference type="Proteomes" id="UP000285456">
    <property type="component" value="Unassembled WGS sequence"/>
</dbReference>
<dbReference type="InterPro" id="IPR000281">
    <property type="entry name" value="HTH_RpiR"/>
</dbReference>
<dbReference type="Pfam" id="PF01380">
    <property type="entry name" value="SIS"/>
    <property type="match status" value="1"/>
</dbReference>
<dbReference type="RefSeq" id="WP_118888562.1">
    <property type="nucleotide sequence ID" value="NZ_PHUT01000001.1"/>
</dbReference>
<sequence>MDKLLFNIPPTTYASLSESERYLLEYIHKNIDDIATMSIVTLSEHATVSTATIVRLMKKLGYNGYTSFKYRLKQDKKMIDVDDQLGDIDENIKRAIRKNEEEVLKTIQLQSIGQIEDTVQKIHDADKIYIFARGFSEMIAKEMTVKLQVMGKTCENHDDPNIIRIKSSKIKKSELAIFISLSGETLELVEACKNLNIKQVTTITLTTNVNSSLSRLSDMTLLGYKSDYSLFPEYEVRSRLSLNVIARVLLDAYVIRTNNY</sequence>
<dbReference type="PANTHER" id="PTHR30514:SF21">
    <property type="entry name" value="RPIR-FAMILY TRANSCRIPTIONAL REGULATOR"/>
    <property type="match status" value="1"/>
</dbReference>
<proteinExistence type="predicted"/>
<evidence type="ECO:0000256" key="3">
    <source>
        <dbReference type="ARBA" id="ARBA00023163"/>
    </source>
</evidence>
<dbReference type="EMBL" id="QWEH01000001">
    <property type="protein sequence ID" value="RHW35543.1"/>
    <property type="molecule type" value="Genomic_DNA"/>
</dbReference>
<evidence type="ECO:0000259" key="5">
    <source>
        <dbReference type="PROSITE" id="PS51464"/>
    </source>
</evidence>
<keyword evidence="7" id="KW-1185">Reference proteome</keyword>
<keyword evidence="1" id="KW-0805">Transcription regulation</keyword>
<dbReference type="InterPro" id="IPR047640">
    <property type="entry name" value="RpiR-like"/>
</dbReference>
<dbReference type="InterPro" id="IPR001347">
    <property type="entry name" value="SIS_dom"/>
</dbReference>
<reference evidence="6 7" key="1">
    <citation type="journal article" date="2007" name="Int. J. Syst. Evol. Microbiol.">
        <title>Oceanobacillus profundus sp. nov., isolated from a deep-sea sediment core.</title>
        <authorList>
            <person name="Kim Y.G."/>
            <person name="Choi D.H."/>
            <person name="Hyun S."/>
            <person name="Cho B.C."/>
        </authorList>
    </citation>
    <scope>NUCLEOTIDE SEQUENCE [LARGE SCALE GENOMIC DNA]</scope>
    <source>
        <strain evidence="6 7">DSM 18246</strain>
    </source>
</reference>
<dbReference type="GO" id="GO:0003677">
    <property type="term" value="F:DNA binding"/>
    <property type="evidence" value="ECO:0007669"/>
    <property type="project" value="UniProtKB-KW"/>
</dbReference>
<dbReference type="SUPFAM" id="SSF53697">
    <property type="entry name" value="SIS domain"/>
    <property type="match status" value="1"/>
</dbReference>